<gene>
    <name evidence="2" type="ORF">SAMN00808754_1478</name>
</gene>
<dbReference type="Proteomes" id="UP000192569">
    <property type="component" value="Chromosome I"/>
</dbReference>
<accession>A0A1W1VT06</accession>
<protein>
    <submittedName>
        <fullName evidence="2">Uncharacterized protein</fullName>
    </submittedName>
</protein>
<name>A0A1W1VT06_9FIRM</name>
<keyword evidence="3" id="KW-1185">Reference proteome</keyword>
<evidence type="ECO:0000256" key="1">
    <source>
        <dbReference type="SAM" id="MobiDB-lite"/>
    </source>
</evidence>
<evidence type="ECO:0000313" key="3">
    <source>
        <dbReference type="Proteomes" id="UP000192569"/>
    </source>
</evidence>
<reference evidence="2 3" key="1">
    <citation type="submission" date="2017-04" db="EMBL/GenBank/DDBJ databases">
        <authorList>
            <person name="Afonso C.L."/>
            <person name="Miller P.J."/>
            <person name="Scott M.A."/>
            <person name="Spackman E."/>
            <person name="Goraichik I."/>
            <person name="Dimitrov K.M."/>
            <person name="Suarez D.L."/>
            <person name="Swayne D.E."/>
        </authorList>
    </citation>
    <scope>NUCLEOTIDE SEQUENCE [LARGE SCALE GENOMIC DNA]</scope>
    <source>
        <strain evidence="2 3">ToBE</strain>
    </source>
</reference>
<evidence type="ECO:0000313" key="2">
    <source>
        <dbReference type="EMBL" id="SMB96403.1"/>
    </source>
</evidence>
<dbReference type="AlphaFoldDB" id="A0A1W1VT06"/>
<dbReference type="EMBL" id="LT838272">
    <property type="protein sequence ID" value="SMB96403.1"/>
    <property type="molecule type" value="Genomic_DNA"/>
</dbReference>
<feature type="region of interest" description="Disordered" evidence="1">
    <location>
        <begin position="229"/>
        <end position="256"/>
    </location>
</feature>
<dbReference type="STRING" id="698762.SAMN00808754_1478"/>
<organism evidence="2 3">
    <name type="scientific">Thermanaeromonas toyohensis ToBE</name>
    <dbReference type="NCBI Taxonomy" id="698762"/>
    <lineage>
        <taxon>Bacteria</taxon>
        <taxon>Bacillati</taxon>
        <taxon>Bacillota</taxon>
        <taxon>Clostridia</taxon>
        <taxon>Neomoorellales</taxon>
        <taxon>Neomoorellaceae</taxon>
        <taxon>Thermanaeromonas</taxon>
    </lineage>
</organism>
<proteinExistence type="predicted"/>
<sequence>MEKSLEKQIARIRENFFGGRVYFPAVLELPLLESAAGEPLTFITLLEWLSAPWPDFCPGEEWVADPQGAALREDSALLGLWLSWRARFMGVVLSMRDAGKEVRIRRLSGERVGKHLVEEVLSPEALLGQDADIFATMAVLRDPVFGDWACVTCTLHDAGGSAYAAAAGWNAGVVDFGETFGELSEWAERTARLAGRFIVWEDTAHLKPYPLGVEPATMITLPYAEAGSGVRRDKKGSRGVKGGTVVPFPARRAPRQ</sequence>